<keyword evidence="2" id="KW-1185">Reference proteome</keyword>
<comment type="caution">
    <text evidence="1">The sequence shown here is derived from an EMBL/GenBank/DDBJ whole genome shotgun (WGS) entry which is preliminary data.</text>
</comment>
<accession>A0ABR1RT28</accession>
<proteinExistence type="predicted"/>
<evidence type="ECO:0000313" key="1">
    <source>
        <dbReference type="EMBL" id="KAK8017719.1"/>
    </source>
</evidence>
<dbReference type="EMBL" id="JAQQWK010000013">
    <property type="protein sequence ID" value="KAK8017719.1"/>
    <property type="molecule type" value="Genomic_DNA"/>
</dbReference>
<gene>
    <name evidence="1" type="ORF">PG993_014045</name>
</gene>
<name>A0ABR1RT28_9PEZI</name>
<sequence length="238" mass="25790">MVPETLASPVIRSWSTYYGPGQAMVHTVLDLTRPPFKKDTTERSLNEALRRALYQTLARHPVTRKHLGRISEHRQGLWIRHNSEMSPATTSPSPSSLPPPHKRLLGDLSVYIDKDNLATLCMSLIVEGPVTGADPSLKPWVRLEADPINLARGLSSGPVAATSLTALSGSSGQALREGKVLQPGSVYLVMNQMVCSLARELVLPEPQLVPLEEVLPDQASSALRSVGMAAVTAAAWFM</sequence>
<evidence type="ECO:0000313" key="2">
    <source>
        <dbReference type="Proteomes" id="UP001444661"/>
    </source>
</evidence>
<reference evidence="1 2" key="1">
    <citation type="submission" date="2023-01" db="EMBL/GenBank/DDBJ databases">
        <title>Analysis of 21 Apiospora genomes using comparative genomics revels a genus with tremendous synthesis potential of carbohydrate active enzymes and secondary metabolites.</title>
        <authorList>
            <person name="Sorensen T."/>
        </authorList>
    </citation>
    <scope>NUCLEOTIDE SEQUENCE [LARGE SCALE GENOMIC DNA]</scope>
    <source>
        <strain evidence="1 2">CBS 33761</strain>
    </source>
</reference>
<protein>
    <submittedName>
        <fullName evidence="1">Uncharacterized protein</fullName>
    </submittedName>
</protein>
<organism evidence="1 2">
    <name type="scientific">Apiospora rasikravindrae</name>
    <dbReference type="NCBI Taxonomy" id="990691"/>
    <lineage>
        <taxon>Eukaryota</taxon>
        <taxon>Fungi</taxon>
        <taxon>Dikarya</taxon>
        <taxon>Ascomycota</taxon>
        <taxon>Pezizomycotina</taxon>
        <taxon>Sordariomycetes</taxon>
        <taxon>Xylariomycetidae</taxon>
        <taxon>Amphisphaeriales</taxon>
        <taxon>Apiosporaceae</taxon>
        <taxon>Apiospora</taxon>
    </lineage>
</organism>
<dbReference type="Proteomes" id="UP001444661">
    <property type="component" value="Unassembled WGS sequence"/>
</dbReference>